<evidence type="ECO:0000313" key="2">
    <source>
        <dbReference type="Proteomes" id="UP001589898"/>
    </source>
</evidence>
<reference evidence="1 2" key="1">
    <citation type="submission" date="2024-09" db="EMBL/GenBank/DDBJ databases">
        <authorList>
            <person name="Sun Q."/>
            <person name="Mori K."/>
        </authorList>
    </citation>
    <scope>NUCLEOTIDE SEQUENCE [LARGE SCALE GENOMIC DNA]</scope>
    <source>
        <strain evidence="1 2">KCTC 52403</strain>
    </source>
</reference>
<dbReference type="NCBIfam" id="TIGR04256">
    <property type="entry name" value="GxxExxY"/>
    <property type="match status" value="1"/>
</dbReference>
<gene>
    <name evidence="1" type="ORF">ACFFFU_04685</name>
</gene>
<dbReference type="InterPro" id="IPR026350">
    <property type="entry name" value="GxxExxY"/>
</dbReference>
<dbReference type="Proteomes" id="UP001589898">
    <property type="component" value="Unassembled WGS sequence"/>
</dbReference>
<proteinExistence type="predicted"/>
<keyword evidence="2" id="KW-1185">Reference proteome</keyword>
<protein>
    <submittedName>
        <fullName evidence="1">GxxExxY protein</fullName>
    </submittedName>
</protein>
<comment type="caution">
    <text evidence="1">The sequence shown here is derived from an EMBL/GenBank/DDBJ whole genome shotgun (WGS) entry which is preliminary data.</text>
</comment>
<dbReference type="Pfam" id="PF13366">
    <property type="entry name" value="PDDEXK_3"/>
    <property type="match status" value="1"/>
</dbReference>
<organism evidence="1 2">
    <name type="scientific">Luteimonas padinae</name>
    <dbReference type="NCBI Taxonomy" id="1714359"/>
    <lineage>
        <taxon>Bacteria</taxon>
        <taxon>Pseudomonadati</taxon>
        <taxon>Pseudomonadota</taxon>
        <taxon>Gammaproteobacteria</taxon>
        <taxon>Lysobacterales</taxon>
        <taxon>Lysobacteraceae</taxon>
        <taxon>Luteimonas</taxon>
    </lineage>
</organism>
<sequence>MDADRGSLVLRRLSDRVIGAFFDTYNELGHGFLESVYEAALAVRLRECGLRVEQQVPIDVRFHGHVVGQFRADMLVERRLLIEIKAAVQIAPAHEAQLLNYLKATRVHLGLLFNFGPRPEFRRRVFS</sequence>
<dbReference type="RefSeq" id="WP_189496493.1">
    <property type="nucleotide sequence ID" value="NZ_BMZT01000005.1"/>
</dbReference>
<evidence type="ECO:0000313" key="1">
    <source>
        <dbReference type="EMBL" id="MFC0717052.1"/>
    </source>
</evidence>
<name>A0ABV6SUD0_9GAMM</name>
<dbReference type="EMBL" id="JBHLTF010000009">
    <property type="protein sequence ID" value="MFC0717052.1"/>
    <property type="molecule type" value="Genomic_DNA"/>
</dbReference>
<accession>A0ABV6SUD0</accession>